<sequence length="600" mass="65285">MGFCLMSRTSIVNDIENAQINIKIESIMKYTRIGSLFFILLFSGASFSIQNPSPHLESLTIASIHKGIQNKQFSCLQLVTAYLERIKKYDLSVNSHAPINAWTEINPSVLTQAEQLDLSFKETGLMSGTLHCIPIILKDNIDSFDTTTTSGSYALLGSQPVHDAFLVEKLRGAGAIILGKGGMDEFAWGMFGISSRSGRIGNVFDTSKNPGGSSGGSAAAVSASFALLAIGTDNSGSVRIPAAFHGLTGLRPSTGLISQHGIFPMGNLDGTAGPITRTVQDLAILLDVIAQSDSRDPKTMNIPRVKTYTAFLNKKGLVDKRIAVVRNVNGLDPFNKMPASINRIIKSAIANMQQMGATIVDINLPAFDNDRQNNQAGEIQDIDAYLASFPSTRRSFRDICQSNRTRNFGSLKDCLHFMASMADKSGSSHQRALTIFAQNRAYIQKVMDQNHLDALLMPITSQGTATYDAMTVNTWRAPIPSNAGLPSISINVGYSDALHMPVGVELIGRQFEEGKLIEMAYAYESQTSKISPPMPEENSALSRLSIPELNNLFTLLGKNAYEEILINSEKNTDKGSELTAEKFRKITADTIERMKPGPQK</sequence>
<dbReference type="SUPFAM" id="SSF75304">
    <property type="entry name" value="Amidase signature (AS) enzymes"/>
    <property type="match status" value="1"/>
</dbReference>
<dbReference type="PANTHER" id="PTHR42678:SF34">
    <property type="entry name" value="OS04G0183300 PROTEIN"/>
    <property type="match status" value="1"/>
</dbReference>
<accession>A0A0W0XYK9</accession>
<evidence type="ECO:0000313" key="2">
    <source>
        <dbReference type="EMBL" id="KTD49642.1"/>
    </source>
</evidence>
<protein>
    <submittedName>
        <fullName evidence="2">Amidase</fullName>
    </submittedName>
</protein>
<evidence type="ECO:0000259" key="1">
    <source>
        <dbReference type="Pfam" id="PF01425"/>
    </source>
</evidence>
<dbReference type="InterPro" id="IPR036928">
    <property type="entry name" value="AS_sf"/>
</dbReference>
<dbReference type="Proteomes" id="UP000054618">
    <property type="component" value="Unassembled WGS sequence"/>
</dbReference>
<organism evidence="2 3">
    <name type="scientific">Legionella quinlivanii</name>
    <dbReference type="NCBI Taxonomy" id="45073"/>
    <lineage>
        <taxon>Bacteria</taxon>
        <taxon>Pseudomonadati</taxon>
        <taxon>Pseudomonadota</taxon>
        <taxon>Gammaproteobacteria</taxon>
        <taxon>Legionellales</taxon>
        <taxon>Legionellaceae</taxon>
        <taxon>Legionella</taxon>
    </lineage>
</organism>
<dbReference type="AlphaFoldDB" id="A0A0W0XYK9"/>
<proteinExistence type="predicted"/>
<dbReference type="STRING" id="45073.Lqui_1853"/>
<dbReference type="Pfam" id="PF01425">
    <property type="entry name" value="Amidase"/>
    <property type="match status" value="1"/>
</dbReference>
<dbReference type="Gene3D" id="3.90.1300.10">
    <property type="entry name" value="Amidase signature (AS) domain"/>
    <property type="match status" value="1"/>
</dbReference>
<gene>
    <name evidence="2" type="ORF">Lqui_1853</name>
</gene>
<dbReference type="PANTHER" id="PTHR42678">
    <property type="entry name" value="AMIDASE"/>
    <property type="match status" value="1"/>
</dbReference>
<evidence type="ECO:0000313" key="3">
    <source>
        <dbReference type="Proteomes" id="UP000054618"/>
    </source>
</evidence>
<dbReference type="InterPro" id="IPR023631">
    <property type="entry name" value="Amidase_dom"/>
</dbReference>
<name>A0A0W0XYK9_9GAMM</name>
<feature type="domain" description="Amidase" evidence="1">
    <location>
        <begin position="78"/>
        <end position="516"/>
    </location>
</feature>
<comment type="caution">
    <text evidence="2">The sequence shown here is derived from an EMBL/GenBank/DDBJ whole genome shotgun (WGS) entry which is preliminary data.</text>
</comment>
<dbReference type="EMBL" id="LNYS01000010">
    <property type="protein sequence ID" value="KTD49642.1"/>
    <property type="molecule type" value="Genomic_DNA"/>
</dbReference>
<reference evidence="2 3" key="1">
    <citation type="submission" date="2015-11" db="EMBL/GenBank/DDBJ databases">
        <title>Genomic analysis of 38 Legionella species identifies large and diverse effector repertoires.</title>
        <authorList>
            <person name="Burstein D."/>
            <person name="Amaro F."/>
            <person name="Zusman T."/>
            <person name="Lifshitz Z."/>
            <person name="Cohen O."/>
            <person name="Gilbert J.A."/>
            <person name="Pupko T."/>
            <person name="Shuman H.A."/>
            <person name="Segal G."/>
        </authorList>
    </citation>
    <scope>NUCLEOTIDE SEQUENCE [LARGE SCALE GENOMIC DNA]</scope>
    <source>
        <strain evidence="2 3">CDC#1442-AUS-E</strain>
    </source>
</reference>
<keyword evidence="3" id="KW-1185">Reference proteome</keyword>
<dbReference type="PATRIC" id="fig|45073.5.peg.1958"/>